<keyword evidence="2" id="KW-1185">Reference proteome</keyword>
<evidence type="ECO:0008006" key="3">
    <source>
        <dbReference type="Google" id="ProtNLM"/>
    </source>
</evidence>
<organism evidence="1 2">
    <name type="scientific">Yoonia ponticola</name>
    <dbReference type="NCBI Taxonomy" id="1524255"/>
    <lineage>
        <taxon>Bacteria</taxon>
        <taxon>Pseudomonadati</taxon>
        <taxon>Pseudomonadota</taxon>
        <taxon>Alphaproteobacteria</taxon>
        <taxon>Rhodobacterales</taxon>
        <taxon>Paracoccaceae</taxon>
        <taxon>Yoonia</taxon>
    </lineage>
</organism>
<dbReference type="AlphaFoldDB" id="A0A7W9EYH3"/>
<gene>
    <name evidence="1" type="ORF">FHS72_000500</name>
</gene>
<dbReference type="InterPro" id="IPR011990">
    <property type="entry name" value="TPR-like_helical_dom_sf"/>
</dbReference>
<dbReference type="RefSeq" id="WP_183525002.1">
    <property type="nucleotide sequence ID" value="NZ_JACIJM010000001.1"/>
</dbReference>
<dbReference type="SUPFAM" id="SSF48452">
    <property type="entry name" value="TPR-like"/>
    <property type="match status" value="1"/>
</dbReference>
<protein>
    <recommendedName>
        <fullName evidence="3">DUF560 domain-containing protein</fullName>
    </recommendedName>
</protein>
<comment type="caution">
    <text evidence="1">The sequence shown here is derived from an EMBL/GenBank/DDBJ whole genome shotgun (WGS) entry which is preliminary data.</text>
</comment>
<proteinExistence type="predicted"/>
<accession>A0A7W9EYH3</accession>
<dbReference type="EMBL" id="JACIJM010000001">
    <property type="protein sequence ID" value="MBB5720896.1"/>
    <property type="molecule type" value="Genomic_DNA"/>
</dbReference>
<dbReference type="Gene3D" id="1.25.40.10">
    <property type="entry name" value="Tetratricopeptide repeat domain"/>
    <property type="match status" value="1"/>
</dbReference>
<name>A0A7W9EYH3_9RHOB</name>
<reference evidence="1 2" key="1">
    <citation type="submission" date="2020-08" db="EMBL/GenBank/DDBJ databases">
        <title>Genomic Encyclopedia of Type Strains, Phase IV (KMG-IV): sequencing the most valuable type-strain genomes for metagenomic binning, comparative biology and taxonomic classification.</title>
        <authorList>
            <person name="Goeker M."/>
        </authorList>
    </citation>
    <scope>NUCLEOTIDE SEQUENCE [LARGE SCALE GENOMIC DNA]</scope>
    <source>
        <strain evidence="1 2">DSM 101064</strain>
    </source>
</reference>
<sequence>MQQLAVTALEQGDAGVAAQAANALLERDPSDAAALMMRTEAALLANDFEGAVEFGRRAYWNAATPNQRFSASRLVAFAHAQQENYTRSQVWLRLARQTAPNDEASAAVAQDYQFLRSRNPMSVNLRFGITPTTNVNNGSSSETTDLFDLGLPFRLNGNAQALSGWEIAGNADLRYRVHSSATSATFLNAGISARTYRLTENARDQAEDGVDGGDFSSATLSLGATHRFILAPDMQPTTATLSFAQSWSAGDPDARFVTASARQSWELSERDTISLSGFAQKQLAYKGDDAVTTFSATTTWARDLENLGAFGLSVALTESQSVDTDSVFESVKYGVSYGFPEPIMGVQLSANVSYEDREYETSAFAPITGRDEQTTSVSVRAVFTEIEFLGFRPVVNVEKVVRDASVALFERDYVNVGFDISSSF</sequence>
<evidence type="ECO:0000313" key="1">
    <source>
        <dbReference type="EMBL" id="MBB5720896.1"/>
    </source>
</evidence>
<evidence type="ECO:0000313" key="2">
    <source>
        <dbReference type="Proteomes" id="UP000535415"/>
    </source>
</evidence>
<dbReference type="Proteomes" id="UP000535415">
    <property type="component" value="Unassembled WGS sequence"/>
</dbReference>